<gene>
    <name evidence="22" type="ORF">UFOPK3255_00102</name>
</gene>
<dbReference type="SUPFAM" id="SSF46955">
    <property type="entry name" value="Putative DNA-binding domain"/>
    <property type="match status" value="1"/>
</dbReference>
<keyword evidence="12" id="KW-0067">ATP-binding</keyword>
<keyword evidence="10" id="KW-0479">Metal-binding</keyword>
<dbReference type="GO" id="GO:0000049">
    <property type="term" value="F:tRNA binding"/>
    <property type="evidence" value="ECO:0007669"/>
    <property type="project" value="UniProtKB-KW"/>
</dbReference>
<evidence type="ECO:0000256" key="1">
    <source>
        <dbReference type="ARBA" id="ARBA00001946"/>
    </source>
</evidence>
<comment type="subunit">
    <text evidence="4">Tetramer of two alpha and two beta subunits.</text>
</comment>
<feature type="domain" description="FDX-ACB" evidence="20">
    <location>
        <begin position="722"/>
        <end position="813"/>
    </location>
</feature>
<dbReference type="Pfam" id="PF01588">
    <property type="entry name" value="tRNA_bind"/>
    <property type="match status" value="1"/>
</dbReference>
<dbReference type="AlphaFoldDB" id="A0A6J7B4Q3"/>
<comment type="subcellular location">
    <subcellularLocation>
        <location evidence="2">Cytoplasm</location>
    </subcellularLocation>
</comment>
<dbReference type="PROSITE" id="PS50886">
    <property type="entry name" value="TRBD"/>
    <property type="match status" value="1"/>
</dbReference>
<dbReference type="SMART" id="SM00874">
    <property type="entry name" value="B5"/>
    <property type="match status" value="1"/>
</dbReference>
<evidence type="ECO:0000256" key="10">
    <source>
        <dbReference type="ARBA" id="ARBA00022723"/>
    </source>
</evidence>
<dbReference type="HAMAP" id="MF_00283">
    <property type="entry name" value="Phe_tRNA_synth_beta1"/>
    <property type="match status" value="1"/>
</dbReference>
<evidence type="ECO:0000259" key="20">
    <source>
        <dbReference type="PROSITE" id="PS51447"/>
    </source>
</evidence>
<dbReference type="CDD" id="cd00769">
    <property type="entry name" value="PheRS_beta_core"/>
    <property type="match status" value="1"/>
</dbReference>
<keyword evidence="15" id="KW-0648">Protein biosynthesis</keyword>
<dbReference type="InterPro" id="IPR004532">
    <property type="entry name" value="Phe-tRNA-ligase_IIc_bsu_bact"/>
</dbReference>
<keyword evidence="7" id="KW-0963">Cytoplasm</keyword>
<dbReference type="PROSITE" id="PS51483">
    <property type="entry name" value="B5"/>
    <property type="match status" value="1"/>
</dbReference>
<dbReference type="PANTHER" id="PTHR10947">
    <property type="entry name" value="PHENYLALANYL-TRNA SYNTHETASE BETA CHAIN AND LEUCINE-RICH REPEAT-CONTAINING PROTEIN 47"/>
    <property type="match status" value="1"/>
</dbReference>
<comment type="cofactor">
    <cofactor evidence="1">
        <name>Mg(2+)</name>
        <dbReference type="ChEBI" id="CHEBI:18420"/>
    </cofactor>
</comment>
<dbReference type="SMART" id="SM00873">
    <property type="entry name" value="B3_4"/>
    <property type="match status" value="1"/>
</dbReference>
<dbReference type="InterPro" id="IPR020825">
    <property type="entry name" value="Phe-tRNA_synthase-like_B3/B4"/>
</dbReference>
<dbReference type="GO" id="GO:0004826">
    <property type="term" value="F:phenylalanine-tRNA ligase activity"/>
    <property type="evidence" value="ECO:0007669"/>
    <property type="project" value="UniProtKB-EC"/>
</dbReference>
<keyword evidence="11" id="KW-0547">Nucleotide-binding</keyword>
<evidence type="ECO:0000256" key="8">
    <source>
        <dbReference type="ARBA" id="ARBA00022555"/>
    </source>
</evidence>
<evidence type="ECO:0000256" key="2">
    <source>
        <dbReference type="ARBA" id="ARBA00004496"/>
    </source>
</evidence>
<dbReference type="Gene3D" id="3.50.40.10">
    <property type="entry name" value="Phenylalanyl-trna Synthetase, Chain B, domain 3"/>
    <property type="match status" value="1"/>
</dbReference>
<dbReference type="NCBIfam" id="TIGR00472">
    <property type="entry name" value="pheT_bact"/>
    <property type="match status" value="1"/>
</dbReference>
<evidence type="ECO:0000256" key="9">
    <source>
        <dbReference type="ARBA" id="ARBA00022598"/>
    </source>
</evidence>
<dbReference type="SUPFAM" id="SSF54991">
    <property type="entry name" value="Anticodon-binding domain of PheRS"/>
    <property type="match status" value="1"/>
</dbReference>
<dbReference type="InterPro" id="IPR002547">
    <property type="entry name" value="tRNA-bd_dom"/>
</dbReference>
<dbReference type="SUPFAM" id="SSF55681">
    <property type="entry name" value="Class II aaRS and biotin synthetases"/>
    <property type="match status" value="1"/>
</dbReference>
<organism evidence="22">
    <name type="scientific">freshwater metagenome</name>
    <dbReference type="NCBI Taxonomy" id="449393"/>
    <lineage>
        <taxon>unclassified sequences</taxon>
        <taxon>metagenomes</taxon>
        <taxon>ecological metagenomes</taxon>
    </lineage>
</organism>
<dbReference type="Pfam" id="PF03484">
    <property type="entry name" value="B5"/>
    <property type="match status" value="1"/>
</dbReference>
<dbReference type="InterPro" id="IPR041616">
    <property type="entry name" value="PheRS_beta_core"/>
</dbReference>
<dbReference type="GO" id="GO:0000287">
    <property type="term" value="F:magnesium ion binding"/>
    <property type="evidence" value="ECO:0007669"/>
    <property type="project" value="InterPro"/>
</dbReference>
<dbReference type="Pfam" id="PF03483">
    <property type="entry name" value="B3_4"/>
    <property type="match status" value="1"/>
</dbReference>
<evidence type="ECO:0000256" key="4">
    <source>
        <dbReference type="ARBA" id="ARBA00011209"/>
    </source>
</evidence>
<dbReference type="SUPFAM" id="SSF56037">
    <property type="entry name" value="PheT/TilS domain"/>
    <property type="match status" value="1"/>
</dbReference>
<feature type="domain" description="TRNA-binding" evidence="19">
    <location>
        <begin position="42"/>
        <end position="153"/>
    </location>
</feature>
<dbReference type="InterPro" id="IPR005121">
    <property type="entry name" value="Fdx_antiC-bd"/>
</dbReference>
<keyword evidence="8" id="KW-0820">tRNA-binding</keyword>
<dbReference type="PROSITE" id="PS51447">
    <property type="entry name" value="FDX_ACB"/>
    <property type="match status" value="1"/>
</dbReference>
<dbReference type="SUPFAM" id="SSF50249">
    <property type="entry name" value="Nucleic acid-binding proteins"/>
    <property type="match status" value="1"/>
</dbReference>
<dbReference type="GO" id="GO:0009328">
    <property type="term" value="C:phenylalanine-tRNA ligase complex"/>
    <property type="evidence" value="ECO:0007669"/>
    <property type="project" value="TreeGrafter"/>
</dbReference>
<dbReference type="Pfam" id="PF17759">
    <property type="entry name" value="tRNA_synthFbeta"/>
    <property type="match status" value="1"/>
</dbReference>
<dbReference type="CDD" id="cd02796">
    <property type="entry name" value="tRNA_bind_bactPheRS"/>
    <property type="match status" value="1"/>
</dbReference>
<dbReference type="PANTHER" id="PTHR10947:SF0">
    <property type="entry name" value="PHENYLALANINE--TRNA LIGASE BETA SUBUNIT"/>
    <property type="match status" value="1"/>
</dbReference>
<evidence type="ECO:0000256" key="7">
    <source>
        <dbReference type="ARBA" id="ARBA00022490"/>
    </source>
</evidence>
<evidence type="ECO:0000313" key="22">
    <source>
        <dbReference type="EMBL" id="CAB4839683.1"/>
    </source>
</evidence>
<dbReference type="GO" id="GO:0006432">
    <property type="term" value="P:phenylalanyl-tRNA aminoacylation"/>
    <property type="evidence" value="ECO:0007669"/>
    <property type="project" value="InterPro"/>
</dbReference>
<dbReference type="Pfam" id="PF03147">
    <property type="entry name" value="FDX-ACB"/>
    <property type="match status" value="1"/>
</dbReference>
<evidence type="ECO:0000256" key="6">
    <source>
        <dbReference type="ARBA" id="ARBA00017032"/>
    </source>
</evidence>
<dbReference type="Gene3D" id="3.30.56.10">
    <property type="match status" value="2"/>
</dbReference>
<dbReference type="Gene3D" id="3.30.930.10">
    <property type="entry name" value="Bira Bifunctional Protein, Domain 2"/>
    <property type="match status" value="1"/>
</dbReference>
<reference evidence="22" key="1">
    <citation type="submission" date="2020-05" db="EMBL/GenBank/DDBJ databases">
        <authorList>
            <person name="Chiriac C."/>
            <person name="Salcher M."/>
            <person name="Ghai R."/>
            <person name="Kavagutti S V."/>
        </authorList>
    </citation>
    <scope>NUCLEOTIDE SEQUENCE</scope>
</reference>
<dbReference type="Gene3D" id="3.30.70.380">
    <property type="entry name" value="Ferrodoxin-fold anticodon-binding domain"/>
    <property type="match status" value="1"/>
</dbReference>
<accession>A0A6J7B4Q3</accession>
<evidence type="ECO:0000256" key="16">
    <source>
        <dbReference type="ARBA" id="ARBA00023146"/>
    </source>
</evidence>
<evidence type="ECO:0000256" key="12">
    <source>
        <dbReference type="ARBA" id="ARBA00022840"/>
    </source>
</evidence>
<dbReference type="InterPro" id="IPR045060">
    <property type="entry name" value="Phe-tRNA-ligase_IIc_bsu"/>
</dbReference>
<dbReference type="InterPro" id="IPR009061">
    <property type="entry name" value="DNA-bd_dom_put_sf"/>
</dbReference>
<feature type="domain" description="B5" evidence="21">
    <location>
        <begin position="404"/>
        <end position="476"/>
    </location>
</feature>
<evidence type="ECO:0000256" key="14">
    <source>
        <dbReference type="ARBA" id="ARBA00022884"/>
    </source>
</evidence>
<evidence type="ECO:0000256" key="5">
    <source>
        <dbReference type="ARBA" id="ARBA00012814"/>
    </source>
</evidence>
<keyword evidence="13" id="KW-0460">Magnesium</keyword>
<comment type="catalytic activity">
    <reaction evidence="18">
        <text>tRNA(Phe) + L-phenylalanine + ATP = L-phenylalanyl-tRNA(Phe) + AMP + diphosphate + H(+)</text>
        <dbReference type="Rhea" id="RHEA:19413"/>
        <dbReference type="Rhea" id="RHEA-COMP:9668"/>
        <dbReference type="Rhea" id="RHEA-COMP:9699"/>
        <dbReference type="ChEBI" id="CHEBI:15378"/>
        <dbReference type="ChEBI" id="CHEBI:30616"/>
        <dbReference type="ChEBI" id="CHEBI:33019"/>
        <dbReference type="ChEBI" id="CHEBI:58095"/>
        <dbReference type="ChEBI" id="CHEBI:78442"/>
        <dbReference type="ChEBI" id="CHEBI:78531"/>
        <dbReference type="ChEBI" id="CHEBI:456215"/>
        <dbReference type="EC" id="6.1.1.20"/>
    </reaction>
</comment>
<name>A0A6J7B4Q3_9ZZZZ</name>
<comment type="similarity">
    <text evidence="3">Belongs to the phenylalanyl-tRNA synthetase beta subunit family. Type 1 subfamily.</text>
</comment>
<protein>
    <recommendedName>
        <fullName evidence="6">Phenylalanine--tRNA ligase beta subunit</fullName>
        <ecNumber evidence="5">6.1.1.20</ecNumber>
    </recommendedName>
    <alternativeName>
        <fullName evidence="17">Phenylalanyl-tRNA synthetase beta subunit</fullName>
    </alternativeName>
</protein>
<evidence type="ECO:0000259" key="19">
    <source>
        <dbReference type="PROSITE" id="PS50886"/>
    </source>
</evidence>
<dbReference type="InterPro" id="IPR012340">
    <property type="entry name" value="NA-bd_OB-fold"/>
</dbReference>
<dbReference type="SMART" id="SM00896">
    <property type="entry name" value="FDX-ACB"/>
    <property type="match status" value="1"/>
</dbReference>
<evidence type="ECO:0000256" key="13">
    <source>
        <dbReference type="ARBA" id="ARBA00022842"/>
    </source>
</evidence>
<dbReference type="InterPro" id="IPR005147">
    <property type="entry name" value="tRNA_synthase_B5-dom"/>
</dbReference>
<dbReference type="EC" id="6.1.1.20" evidence="5"/>
<evidence type="ECO:0000256" key="3">
    <source>
        <dbReference type="ARBA" id="ARBA00008653"/>
    </source>
</evidence>
<evidence type="ECO:0000256" key="15">
    <source>
        <dbReference type="ARBA" id="ARBA00022917"/>
    </source>
</evidence>
<dbReference type="GO" id="GO:0005524">
    <property type="term" value="F:ATP binding"/>
    <property type="evidence" value="ECO:0007669"/>
    <property type="project" value="UniProtKB-KW"/>
</dbReference>
<keyword evidence="9" id="KW-0436">Ligase</keyword>
<evidence type="ECO:0000256" key="11">
    <source>
        <dbReference type="ARBA" id="ARBA00022741"/>
    </source>
</evidence>
<dbReference type="InterPro" id="IPR036690">
    <property type="entry name" value="Fdx_antiC-bd_sf"/>
</dbReference>
<dbReference type="EMBL" id="CAFAZY010000005">
    <property type="protein sequence ID" value="CAB4839683.1"/>
    <property type="molecule type" value="Genomic_DNA"/>
</dbReference>
<dbReference type="InterPro" id="IPR005146">
    <property type="entry name" value="B3/B4_tRNA-bd"/>
</dbReference>
<sequence length="815" mass="87792">MRAPLSWLKEFASIPASLSAEAISDAFIRVGFEVEEIIHQGADLSGPLVTGQVLSIEEITEFKKPIRYVGLDCGEAVTRYVICGATNFAVGDLVVVALPGAVLPGGFAIAARETYGKISDGMIASSRELGLSEDHTGIMVLPPQSASIGADPTTVLEISDVIFEIAVNPDRGYALSIRGLAREIAGALGVAFKDPVDALRTLKFEDSGVGVKPKVETGASIFYCRTLGNYNPKSTTPLWMRRRIEKMGMRSISLAVDITNYVMLELGQPLHAFDADKISGDLRIGCIKKSQQFETLDGQMREVTSEDLLVMDDKAPLAIAGTMGGLKSEISETTTRLAVEAVRFDSIAIAKNSRHHKLSTEASRRFERSVDPELAELASARCANLLIEFGGALHIATLSAGSAVLPQAVHLEPTHASKVLGVEVSTETVSEILHLIGCVVDSKFSVTPPSWRWDLTQPADFVEEIARLIGYDKIPSVLPPKPLHASLSPSQKRQRAMSASLAAQGLSEVQTFPFTNDALILSMGYVGDRASTYRLANPMSEDLPVLRTHLLPGLAQVAARNIGRGAKDIAIFEIGAIFRKSKELIPAISPKLDHKPGSKIIADIFESVPSQPIHLAAILAGKVETESWRGKARSFDLHDAIAHVERLLEMANLTWSLERSDFAPWHPGRCVEFLIDGKAVAHAGELHPRVVAQFSLPPRSVAFVVNLDALPATPLVRAKSVASMPAAFQDVALVVDDTVSARDVESALREGAGELLESITLFDRYEKVGDGKVSLAFTLVFRSLERTLTGEEVSGMREAATLSAFTKCGAIVRTA</sequence>
<keyword evidence="14" id="KW-0694">RNA-binding</keyword>
<dbReference type="Gene3D" id="2.40.50.140">
    <property type="entry name" value="Nucleic acid-binding proteins"/>
    <property type="match status" value="1"/>
</dbReference>
<evidence type="ECO:0000256" key="18">
    <source>
        <dbReference type="ARBA" id="ARBA00049255"/>
    </source>
</evidence>
<evidence type="ECO:0000256" key="17">
    <source>
        <dbReference type="ARBA" id="ARBA00033189"/>
    </source>
</evidence>
<dbReference type="InterPro" id="IPR033714">
    <property type="entry name" value="tRNA_bind_bactPheRS"/>
</dbReference>
<keyword evidence="16" id="KW-0030">Aminoacyl-tRNA synthetase</keyword>
<dbReference type="InterPro" id="IPR045864">
    <property type="entry name" value="aa-tRNA-synth_II/BPL/LPL"/>
</dbReference>
<proteinExistence type="inferred from homology"/>
<evidence type="ECO:0000259" key="21">
    <source>
        <dbReference type="PROSITE" id="PS51483"/>
    </source>
</evidence>